<keyword evidence="6 12" id="KW-0479">Metal-binding</keyword>
<dbReference type="GO" id="GO:0005506">
    <property type="term" value="F:iron ion binding"/>
    <property type="evidence" value="ECO:0007669"/>
    <property type="project" value="InterPro"/>
</dbReference>
<organism evidence="14 15">
    <name type="scientific">Cytospora schulzeri</name>
    <dbReference type="NCBI Taxonomy" id="448051"/>
    <lineage>
        <taxon>Eukaryota</taxon>
        <taxon>Fungi</taxon>
        <taxon>Dikarya</taxon>
        <taxon>Ascomycota</taxon>
        <taxon>Pezizomycotina</taxon>
        <taxon>Sordariomycetes</taxon>
        <taxon>Sordariomycetidae</taxon>
        <taxon>Diaporthales</taxon>
        <taxon>Cytosporaceae</taxon>
        <taxon>Cytospora</taxon>
    </lineage>
</organism>
<dbReference type="OrthoDB" id="6692864at2759"/>
<evidence type="ECO:0000256" key="9">
    <source>
        <dbReference type="ARBA" id="ARBA00023004"/>
    </source>
</evidence>
<evidence type="ECO:0000256" key="3">
    <source>
        <dbReference type="ARBA" id="ARBA00010617"/>
    </source>
</evidence>
<dbReference type="AlphaFoldDB" id="A0A423X6D3"/>
<dbReference type="InterPro" id="IPR001128">
    <property type="entry name" value="Cyt_P450"/>
</dbReference>
<evidence type="ECO:0000256" key="1">
    <source>
        <dbReference type="ARBA" id="ARBA00001971"/>
    </source>
</evidence>
<dbReference type="PRINTS" id="PR00385">
    <property type="entry name" value="P450"/>
</dbReference>
<protein>
    <recommendedName>
        <fullName evidence="16">Cytochrome P450</fullName>
    </recommendedName>
</protein>
<evidence type="ECO:0000256" key="6">
    <source>
        <dbReference type="ARBA" id="ARBA00022723"/>
    </source>
</evidence>
<feature type="transmembrane region" description="Helical" evidence="13">
    <location>
        <begin position="70"/>
        <end position="91"/>
    </location>
</feature>
<dbReference type="STRING" id="356882.A0A423X6D3"/>
<dbReference type="Pfam" id="PF00067">
    <property type="entry name" value="p450"/>
    <property type="match status" value="1"/>
</dbReference>
<dbReference type="PRINTS" id="PR00463">
    <property type="entry name" value="EP450I"/>
</dbReference>
<keyword evidence="8" id="KW-0560">Oxidoreductase</keyword>
<evidence type="ECO:0000256" key="7">
    <source>
        <dbReference type="ARBA" id="ARBA00022989"/>
    </source>
</evidence>
<gene>
    <name evidence="14" type="ORF">VMCG_01185</name>
</gene>
<dbReference type="Gene3D" id="1.10.630.10">
    <property type="entry name" value="Cytochrome P450"/>
    <property type="match status" value="1"/>
</dbReference>
<comment type="subcellular location">
    <subcellularLocation>
        <location evidence="2">Membrane</location>
    </subcellularLocation>
</comment>
<dbReference type="InterPro" id="IPR036396">
    <property type="entry name" value="Cyt_P450_sf"/>
</dbReference>
<sequence length="547" mass="61646">MTSADNGEHYELGLSSLADTATDQGVATERTPVPSLSIALYLLAGQTGQRRVISALCIQSLGFSTGMQRAIQLLASYYIALFGSIVTYRVFFHRTRHFPGPSLAKVTKFYAGPWLNRHGKMHEEHRRLAEEYGDFVRIAPNEIMIRNIDALAKVHGGASRCSKGMVYDNLQLFSVKNLDGIDDRPSHRLRRKVWDKAFGPRSLEVYETHAEVTARDWLDKLKELVAAVKAVDTSLYSLLISFDNMGRAGFSREFGLVPAGKESHYLELIEWLFGSIAVLGSSFSWPVPVAQALNIDPRQQQLENAAMQEANLRLQDVMKYFIQDLKSESPESFEDIKTLYSDSSAIFIGATDTIAFALATTFYHLAEDPDLRSRLREELKKIVSGTGGFQHSDLVGVELLDAIINETLRMHSPIGSNGSRFSPPEGIIIGDTFIPGDVEMFLPIPLYHRCEKYFEHADEFIVERWTTRPELIIDKRAFHPFLTGPWNCVGRRLAMLLLRVVIAHTVWNYDFEFAPGENGHDIWDKSRNQIIMKAGPLFLTFKAVHDS</sequence>
<comment type="caution">
    <text evidence="14">The sequence shown here is derived from an EMBL/GenBank/DDBJ whole genome shotgun (WGS) entry which is preliminary data.</text>
</comment>
<proteinExistence type="inferred from homology"/>
<keyword evidence="4 12" id="KW-0349">Heme</keyword>
<comment type="similarity">
    <text evidence="3">Belongs to the cytochrome P450 family.</text>
</comment>
<reference evidence="14 15" key="1">
    <citation type="submission" date="2015-09" db="EMBL/GenBank/DDBJ databases">
        <title>Host preference determinants of Valsa canker pathogens revealed by comparative genomics.</title>
        <authorList>
            <person name="Yin Z."/>
            <person name="Huang L."/>
        </authorList>
    </citation>
    <scope>NUCLEOTIDE SEQUENCE [LARGE SCALE GENOMIC DNA]</scope>
    <source>
        <strain evidence="14 15">03-1</strain>
    </source>
</reference>
<comment type="cofactor">
    <cofactor evidence="1 12">
        <name>heme</name>
        <dbReference type="ChEBI" id="CHEBI:30413"/>
    </cofactor>
</comment>
<evidence type="ECO:0000256" key="8">
    <source>
        <dbReference type="ARBA" id="ARBA00023002"/>
    </source>
</evidence>
<keyword evidence="11 13" id="KW-0472">Membrane</keyword>
<evidence type="ECO:0000313" key="15">
    <source>
        <dbReference type="Proteomes" id="UP000283895"/>
    </source>
</evidence>
<evidence type="ECO:0000256" key="13">
    <source>
        <dbReference type="SAM" id="Phobius"/>
    </source>
</evidence>
<dbReference type="GO" id="GO:0016705">
    <property type="term" value="F:oxidoreductase activity, acting on paired donors, with incorporation or reduction of molecular oxygen"/>
    <property type="evidence" value="ECO:0007669"/>
    <property type="project" value="InterPro"/>
</dbReference>
<keyword evidence="10" id="KW-0503">Monooxygenase</keyword>
<evidence type="ECO:0000256" key="10">
    <source>
        <dbReference type="ARBA" id="ARBA00023033"/>
    </source>
</evidence>
<name>A0A423X6D3_9PEZI</name>
<dbReference type="InterPro" id="IPR050121">
    <property type="entry name" value="Cytochrome_P450_monoxygenase"/>
</dbReference>
<dbReference type="PANTHER" id="PTHR24305">
    <property type="entry name" value="CYTOCHROME P450"/>
    <property type="match status" value="1"/>
</dbReference>
<dbReference type="Proteomes" id="UP000283895">
    <property type="component" value="Unassembled WGS sequence"/>
</dbReference>
<dbReference type="GO" id="GO:0016020">
    <property type="term" value="C:membrane"/>
    <property type="evidence" value="ECO:0007669"/>
    <property type="project" value="UniProtKB-SubCell"/>
</dbReference>
<evidence type="ECO:0008006" key="16">
    <source>
        <dbReference type="Google" id="ProtNLM"/>
    </source>
</evidence>
<evidence type="ECO:0000256" key="4">
    <source>
        <dbReference type="ARBA" id="ARBA00022617"/>
    </source>
</evidence>
<dbReference type="GO" id="GO:0020037">
    <property type="term" value="F:heme binding"/>
    <property type="evidence" value="ECO:0007669"/>
    <property type="project" value="InterPro"/>
</dbReference>
<evidence type="ECO:0000256" key="11">
    <source>
        <dbReference type="ARBA" id="ARBA00023136"/>
    </source>
</evidence>
<dbReference type="PANTHER" id="PTHR24305:SF112">
    <property type="entry name" value="L-ORNITHINE-N5-MONOOXYGENASE (EUROFUNG)"/>
    <property type="match status" value="1"/>
</dbReference>
<evidence type="ECO:0000313" key="14">
    <source>
        <dbReference type="EMBL" id="ROW11442.1"/>
    </source>
</evidence>
<dbReference type="InterPro" id="IPR002401">
    <property type="entry name" value="Cyt_P450_E_grp-I"/>
</dbReference>
<keyword evidence="7 13" id="KW-1133">Transmembrane helix</keyword>
<evidence type="ECO:0000256" key="12">
    <source>
        <dbReference type="PIRSR" id="PIRSR602401-1"/>
    </source>
</evidence>
<dbReference type="SUPFAM" id="SSF48264">
    <property type="entry name" value="Cytochrome P450"/>
    <property type="match status" value="1"/>
</dbReference>
<accession>A0A423X6D3</accession>
<keyword evidence="15" id="KW-1185">Reference proteome</keyword>
<dbReference type="GO" id="GO:0004497">
    <property type="term" value="F:monooxygenase activity"/>
    <property type="evidence" value="ECO:0007669"/>
    <property type="project" value="UniProtKB-KW"/>
</dbReference>
<evidence type="ECO:0000256" key="2">
    <source>
        <dbReference type="ARBA" id="ARBA00004370"/>
    </source>
</evidence>
<keyword evidence="5 13" id="KW-0812">Transmembrane</keyword>
<evidence type="ECO:0000256" key="5">
    <source>
        <dbReference type="ARBA" id="ARBA00022692"/>
    </source>
</evidence>
<dbReference type="EMBL" id="LKEA01000002">
    <property type="protein sequence ID" value="ROW11442.1"/>
    <property type="molecule type" value="Genomic_DNA"/>
</dbReference>
<keyword evidence="9 12" id="KW-0408">Iron</keyword>
<feature type="binding site" description="axial binding residue" evidence="12">
    <location>
        <position position="488"/>
    </location>
    <ligand>
        <name>heme</name>
        <dbReference type="ChEBI" id="CHEBI:30413"/>
    </ligand>
    <ligandPart>
        <name>Fe</name>
        <dbReference type="ChEBI" id="CHEBI:18248"/>
    </ligandPart>
</feature>